<evidence type="ECO:0000256" key="1">
    <source>
        <dbReference type="SAM" id="MobiDB-lite"/>
    </source>
</evidence>
<feature type="domain" description="DeoxyPurine in DNA protein A" evidence="2">
    <location>
        <begin position="71"/>
        <end position="277"/>
    </location>
</feature>
<dbReference type="InterPro" id="IPR055645">
    <property type="entry name" value="DpdA"/>
</dbReference>
<gene>
    <name evidence="3" type="ORF">SAMN06295937_102446</name>
</gene>
<dbReference type="OrthoDB" id="8116828at2"/>
<dbReference type="GO" id="GO:0006400">
    <property type="term" value="P:tRNA modification"/>
    <property type="evidence" value="ECO:0007669"/>
    <property type="project" value="InterPro"/>
</dbReference>
<reference evidence="4" key="1">
    <citation type="submission" date="2017-02" db="EMBL/GenBank/DDBJ databases">
        <authorList>
            <person name="Varghese N."/>
            <person name="Submissions S."/>
        </authorList>
    </citation>
    <scope>NUCLEOTIDE SEQUENCE [LARGE SCALE GENOMIC DNA]</scope>
    <source>
        <strain evidence="4">R11H</strain>
    </source>
</reference>
<dbReference type="Pfam" id="PF23859">
    <property type="entry name" value="DpdA"/>
    <property type="match status" value="1"/>
</dbReference>
<name>A0A1T5ES57_9SPHN</name>
<evidence type="ECO:0000313" key="3">
    <source>
        <dbReference type="EMBL" id="SKB86823.1"/>
    </source>
</evidence>
<protein>
    <recommendedName>
        <fullName evidence="2">DeoxyPurine in DNA protein A domain-containing protein</fullName>
    </recommendedName>
</protein>
<feature type="region of interest" description="Disordered" evidence="1">
    <location>
        <begin position="280"/>
        <end position="299"/>
    </location>
</feature>
<dbReference type="InterPro" id="IPR036511">
    <property type="entry name" value="TGT-like_sf"/>
</dbReference>
<dbReference type="SUPFAM" id="SSF51713">
    <property type="entry name" value="tRNA-guanine transglycosylase"/>
    <property type="match status" value="1"/>
</dbReference>
<feature type="compositionally biased region" description="Pro residues" evidence="1">
    <location>
        <begin position="288"/>
        <end position="297"/>
    </location>
</feature>
<evidence type="ECO:0000259" key="2">
    <source>
        <dbReference type="Pfam" id="PF23859"/>
    </source>
</evidence>
<accession>A0A1T5ES57</accession>
<keyword evidence="4" id="KW-1185">Reference proteome</keyword>
<dbReference type="Gene3D" id="3.20.20.105">
    <property type="entry name" value="Queuine tRNA-ribosyltransferase-like"/>
    <property type="match status" value="1"/>
</dbReference>
<proteinExistence type="predicted"/>
<organism evidence="3 4">
    <name type="scientific">Sphingopyxis flava</name>
    <dbReference type="NCBI Taxonomy" id="1507287"/>
    <lineage>
        <taxon>Bacteria</taxon>
        <taxon>Pseudomonadati</taxon>
        <taxon>Pseudomonadota</taxon>
        <taxon>Alphaproteobacteria</taxon>
        <taxon>Sphingomonadales</taxon>
        <taxon>Sphingomonadaceae</taxon>
        <taxon>Sphingopyxis</taxon>
    </lineage>
</organism>
<dbReference type="Proteomes" id="UP000190044">
    <property type="component" value="Unassembled WGS sequence"/>
</dbReference>
<dbReference type="EMBL" id="FUYP01000024">
    <property type="protein sequence ID" value="SKB86823.1"/>
    <property type="molecule type" value="Genomic_DNA"/>
</dbReference>
<dbReference type="RefSeq" id="WP_020819415.1">
    <property type="nucleotide sequence ID" value="NZ_FUYP01000024.1"/>
</dbReference>
<dbReference type="AlphaFoldDB" id="A0A1T5ES57"/>
<sequence length="344" mass="38561">MNNYPVKSRSIAVMVGLPHLADGVLLRRARQLQQPVLISANALSRWSTKRGWREWAGWTTRPLMNAHGLRSLSLDSAGFSAMVTYGRYPWTVDDYVGLAAAYPFRWWASLDYCVEQEVASDRNEVLDRMSRTIRANIECRLRAENAGIDATFMPVIQGRHPGDYERCAVALAHMIERAGLVGVGSMCRRPVHGADGLIAVVDRLDQVLPRQTRLHLFGVKGAAIPYLTAFAHRIASIDSQAYGVSARIAARRCGQAKTDRLVADHMTQWLLRQHARLDRPSRQLPVQPEVPPPPEPADPWERVIAQARREIRDLIETGDLDHDEMTALWTEQWAADIYGAASAD</sequence>
<evidence type="ECO:0000313" key="4">
    <source>
        <dbReference type="Proteomes" id="UP000190044"/>
    </source>
</evidence>